<evidence type="ECO:0000313" key="2">
    <source>
        <dbReference type="EMBL" id="EEB44592.1"/>
    </source>
</evidence>
<comment type="caution">
    <text evidence="2">The sequence shown here is derived from an EMBL/GenBank/DDBJ whole genome shotgun (WGS) entry which is preliminary data.</text>
</comment>
<accession>B6XJ55</accession>
<reference evidence="2 3" key="2">
    <citation type="submission" date="2008-10" db="EMBL/GenBank/DDBJ databases">
        <authorList>
            <person name="Fulton L."/>
            <person name="Clifton S."/>
            <person name="Fulton B."/>
            <person name="Xu J."/>
            <person name="Minx P."/>
            <person name="Pepin K.H."/>
            <person name="Johnson M."/>
            <person name="Bhonagiri V."/>
            <person name="Nash W.E."/>
            <person name="Mardis E.R."/>
            <person name="Wilson R.K."/>
        </authorList>
    </citation>
    <scope>NUCLEOTIDE SEQUENCE [LARGE SCALE GENOMIC DNA]</scope>
    <source>
        <strain evidence="2 3">DSM 30120</strain>
    </source>
</reference>
<sequence>MILKKIDGRLIISIASLLIAFFSLFISYQQYNSQNINYEKEVQPYVTIVPTIDPEVNKQLGFYFFNGGLGVAYVNELKVTDSSGMETNLTSFGRHPTKVLKSIIDDGDSYLRYGMPIKGTPIVINTMEPFITCNNTENYRFNCVPFTKYMEKAMGDNIYNFEITLIYSSIYGKKYEYSFPSNITRELD</sequence>
<dbReference type="AlphaFoldDB" id="B6XJ55"/>
<gene>
    <name evidence="2" type="ORF">PROVALCAL_03406</name>
</gene>
<evidence type="ECO:0000256" key="1">
    <source>
        <dbReference type="SAM" id="Phobius"/>
    </source>
</evidence>
<protein>
    <submittedName>
        <fullName evidence="2">Uncharacterized protein</fullName>
    </submittedName>
</protein>
<organism evidence="2 3">
    <name type="scientific">Providencia alcalifaciens DSM 30120</name>
    <dbReference type="NCBI Taxonomy" id="520999"/>
    <lineage>
        <taxon>Bacteria</taxon>
        <taxon>Pseudomonadati</taxon>
        <taxon>Pseudomonadota</taxon>
        <taxon>Gammaproteobacteria</taxon>
        <taxon>Enterobacterales</taxon>
        <taxon>Morganellaceae</taxon>
        <taxon>Providencia</taxon>
    </lineage>
</organism>
<dbReference type="EMBL" id="ABXW01000062">
    <property type="protein sequence ID" value="EEB44592.1"/>
    <property type="molecule type" value="Genomic_DNA"/>
</dbReference>
<evidence type="ECO:0000313" key="3">
    <source>
        <dbReference type="Proteomes" id="UP000003729"/>
    </source>
</evidence>
<keyword evidence="1" id="KW-0812">Transmembrane</keyword>
<dbReference type="GeneID" id="57293265"/>
<dbReference type="Proteomes" id="UP000003729">
    <property type="component" value="Unassembled WGS sequence"/>
</dbReference>
<name>B6XJ55_9GAMM</name>
<keyword evidence="1" id="KW-0472">Membrane</keyword>
<keyword evidence="1" id="KW-1133">Transmembrane helix</keyword>
<dbReference type="RefSeq" id="WP_006660325.1">
    <property type="nucleotide sequence ID" value="NZ_ABXW01000062.1"/>
</dbReference>
<reference evidence="2 3" key="1">
    <citation type="submission" date="2008-10" db="EMBL/GenBank/DDBJ databases">
        <title>Draft genome sequence of Providencia alcalifaciens (DSM 30120).</title>
        <authorList>
            <person name="Sudarsanam P."/>
            <person name="Ley R."/>
            <person name="Guruge J."/>
            <person name="Turnbaugh P.J."/>
            <person name="Mahowald M."/>
            <person name="Liep D."/>
            <person name="Gordon J."/>
        </authorList>
    </citation>
    <scope>NUCLEOTIDE SEQUENCE [LARGE SCALE GENOMIC DNA]</scope>
    <source>
        <strain evidence="2 3">DSM 30120</strain>
    </source>
</reference>
<feature type="transmembrane region" description="Helical" evidence="1">
    <location>
        <begin position="12"/>
        <end position="31"/>
    </location>
</feature>
<proteinExistence type="predicted"/>